<reference evidence="2 3" key="1">
    <citation type="journal article" date="2016" name="Gut Pathog.">
        <title>Whole genome sequencing of "Faecalibaculum rodentium" ALO17, isolated from C57BL/6J laboratory mouse feces.</title>
        <authorList>
            <person name="Lim S."/>
            <person name="Chang D.H."/>
            <person name="Ahn S."/>
            <person name="Kim B.C."/>
        </authorList>
    </citation>
    <scope>NUCLEOTIDE SEQUENCE [LARGE SCALE GENOMIC DNA]</scope>
    <source>
        <strain evidence="2 3">Alo17</strain>
    </source>
</reference>
<dbReference type="InterPro" id="IPR000073">
    <property type="entry name" value="AB_hydrolase_1"/>
</dbReference>
<dbReference type="STRING" id="1702221.AALO17_05090"/>
<evidence type="ECO:0000259" key="1">
    <source>
        <dbReference type="Pfam" id="PF12697"/>
    </source>
</evidence>
<organism evidence="2 3">
    <name type="scientific">Faecalibaculum rodentium</name>
    <dbReference type="NCBI Taxonomy" id="1702221"/>
    <lineage>
        <taxon>Bacteria</taxon>
        <taxon>Bacillati</taxon>
        <taxon>Bacillota</taxon>
        <taxon>Erysipelotrichia</taxon>
        <taxon>Erysipelotrichales</taxon>
        <taxon>Erysipelotrichaceae</taxon>
        <taxon>Faecalibaculum</taxon>
    </lineage>
</organism>
<name>A0A140DSL6_9FIRM</name>
<dbReference type="GeneID" id="78477354"/>
<dbReference type="RefSeq" id="WP_067555033.1">
    <property type="nucleotide sequence ID" value="NZ_CAMTBT010000028.1"/>
</dbReference>
<dbReference type="OrthoDB" id="1643507at2"/>
<sequence length="256" mass="28940">MLKFKEYGNKENPTVILLHGAGVVHTFSHQLELASRYHLVIPELPGAGDLAGRLFDPEWTDNALLDLVRRLGGEPVILAGHSLGAQIALRFALCHPELTVKAAILSAWINPRTRSVHRYIALARPAASLLHCAWLVRLQGMYWRLSHDETGDLVSQSKRITPAVYASFFRNTLQLRDYPEYRDLRIPILAVCGSRETRDMKQSLAMLQENPHCRTLVLSGAGHDYPLRFPERLNPLLESFFEECLMQPHTDARTTS</sequence>
<dbReference type="KEGG" id="fro:AALO17_05090"/>
<evidence type="ECO:0000313" key="3">
    <source>
        <dbReference type="Proteomes" id="UP000069771"/>
    </source>
</evidence>
<dbReference type="EMBL" id="CP011391">
    <property type="protein sequence ID" value="AMK53643.1"/>
    <property type="molecule type" value="Genomic_DNA"/>
</dbReference>
<feature type="domain" description="AB hydrolase-1" evidence="1">
    <location>
        <begin position="15"/>
        <end position="234"/>
    </location>
</feature>
<dbReference type="SUPFAM" id="SSF53474">
    <property type="entry name" value="alpha/beta-Hydrolases"/>
    <property type="match status" value="1"/>
</dbReference>
<dbReference type="Proteomes" id="UP000069771">
    <property type="component" value="Chromosome"/>
</dbReference>
<protein>
    <recommendedName>
        <fullName evidence="1">AB hydrolase-1 domain-containing protein</fullName>
    </recommendedName>
</protein>
<dbReference type="AlphaFoldDB" id="A0A140DSL6"/>
<dbReference type="Pfam" id="PF12697">
    <property type="entry name" value="Abhydrolase_6"/>
    <property type="match status" value="1"/>
</dbReference>
<dbReference type="PANTHER" id="PTHR43798">
    <property type="entry name" value="MONOACYLGLYCEROL LIPASE"/>
    <property type="match status" value="1"/>
</dbReference>
<evidence type="ECO:0000313" key="2">
    <source>
        <dbReference type="EMBL" id="AMK53643.1"/>
    </source>
</evidence>
<accession>A0A140DSL6</accession>
<dbReference type="Gene3D" id="3.40.50.1820">
    <property type="entry name" value="alpha/beta hydrolase"/>
    <property type="match status" value="1"/>
</dbReference>
<proteinExistence type="predicted"/>
<keyword evidence="3" id="KW-1185">Reference proteome</keyword>
<gene>
    <name evidence="2" type="ORF">AALO17_05090</name>
</gene>
<dbReference type="InterPro" id="IPR050266">
    <property type="entry name" value="AB_hydrolase_sf"/>
</dbReference>
<dbReference type="InterPro" id="IPR029058">
    <property type="entry name" value="AB_hydrolase_fold"/>
</dbReference>